<evidence type="ECO:0000313" key="1">
    <source>
        <dbReference type="EMBL" id="ODS30309.1"/>
    </source>
</evidence>
<proteinExistence type="predicted"/>
<accession>A0A1E3X427</accession>
<comment type="caution">
    <text evidence="1">The sequence shown here is derived from an EMBL/GenBank/DDBJ whole genome shotgun (WGS) entry which is preliminary data.</text>
</comment>
<reference evidence="1 2" key="1">
    <citation type="submission" date="2016-07" db="EMBL/GenBank/DDBJ databases">
        <title>Draft genome of Scalindua rubra, obtained from a brine-seawater interface in the Red Sea, sheds light on salt adaptation in anammox bacteria.</title>
        <authorList>
            <person name="Speth D.R."/>
            <person name="Lagkouvardos I."/>
            <person name="Wang Y."/>
            <person name="Qian P.-Y."/>
            <person name="Dutilh B.E."/>
            <person name="Jetten M.S."/>
        </authorList>
    </citation>
    <scope>NUCLEOTIDE SEQUENCE [LARGE SCALE GENOMIC DNA]</scope>
    <source>
        <strain evidence="1">BSI-1</strain>
    </source>
</reference>
<dbReference type="Proteomes" id="UP000094056">
    <property type="component" value="Unassembled WGS sequence"/>
</dbReference>
<dbReference type="AlphaFoldDB" id="A0A1E3X427"/>
<organism evidence="1 2">
    <name type="scientific">Candidatus Scalindua rubra</name>
    <dbReference type="NCBI Taxonomy" id="1872076"/>
    <lineage>
        <taxon>Bacteria</taxon>
        <taxon>Pseudomonadati</taxon>
        <taxon>Planctomycetota</taxon>
        <taxon>Candidatus Brocadiia</taxon>
        <taxon>Candidatus Brocadiales</taxon>
        <taxon>Candidatus Scalinduaceae</taxon>
        <taxon>Candidatus Scalindua</taxon>
    </lineage>
</organism>
<dbReference type="EMBL" id="MAYW01000246">
    <property type="protein sequence ID" value="ODS30309.1"/>
    <property type="molecule type" value="Genomic_DNA"/>
</dbReference>
<evidence type="ECO:0000313" key="2">
    <source>
        <dbReference type="Proteomes" id="UP000094056"/>
    </source>
</evidence>
<protein>
    <submittedName>
        <fullName evidence="1">Uncharacterized protein</fullName>
    </submittedName>
</protein>
<name>A0A1E3X427_9BACT</name>
<sequence>MIRLSPTTGLNLFRNCPRCFWLHYNKQVRRPRGIFPSLPGGMDLVIKKYFDRYRGKLPPEIEGKVEGCLMPGVELMNKWRNWRTGLEYHRYIKSDLISRPIGGSPGVSPGHTLSGNNFFHGLAPNTTGSSLTNASSPIGIR</sequence>
<gene>
    <name evidence="1" type="ORF">SCARUB_04585</name>
</gene>